<feature type="domain" description="HipA-like C-terminal" evidence="4">
    <location>
        <begin position="169"/>
        <end position="401"/>
    </location>
</feature>
<evidence type="ECO:0000259" key="5">
    <source>
        <dbReference type="Pfam" id="PF13657"/>
    </source>
</evidence>
<name>A0AAW3ZQM8_9GAMM</name>
<dbReference type="RefSeq" id="WP_192030823.1">
    <property type="nucleotide sequence ID" value="NZ_JACYTR010000051.1"/>
</dbReference>
<comment type="caution">
    <text evidence="6">The sequence shown here is derived from an EMBL/GenBank/DDBJ whole genome shotgun (WGS) entry which is preliminary data.</text>
</comment>
<sequence>MKHVDLIEVRIWNRRVGAVMADPNTGAYVFEYDPAWVRLGIDLAPLTMPVNRRPPRFSFPGLDVDAFHRLPGLLSDALPDDFGNALIDAWMARRGVDKQRITTLDRLAYMGRRGMGALEFKPSRGATSESAEPLVMKRLVEEARRAIHGPTHSEEDVEDRLRDIIRVGTSAGGARAKAVVAFNEQSGELRSGQFDCPEDFSHWLLKFDGVGPDSELGSAGQFGRIEFAYHLMARAAGIAMADCRLLRENGRSHFMTRRFDRAGNQRIHLQSLCALQHMNFRQRATHGYESLFLTARALGLGDETHTEIFRRAAFNIAAKNHDDHSKNHAFLLPEQGNWQLSPAFDVTFAYNPQGEWTRHHLMGVGGKFDAITRGDLIEMAERFSVPRAKEAIAAVNDSVKRWPDFAEQAGLDESAASAIAKHHGAL</sequence>
<dbReference type="PANTHER" id="PTHR37419:SF8">
    <property type="entry name" value="TOXIN YJJJ"/>
    <property type="match status" value="1"/>
</dbReference>
<dbReference type="GO" id="GO:0005829">
    <property type="term" value="C:cytosol"/>
    <property type="evidence" value="ECO:0007669"/>
    <property type="project" value="TreeGrafter"/>
</dbReference>
<proteinExistence type="inferred from homology"/>
<dbReference type="InterPro" id="IPR017508">
    <property type="entry name" value="HipA_N1"/>
</dbReference>
<dbReference type="InterPro" id="IPR052028">
    <property type="entry name" value="HipA_Ser/Thr_kinase"/>
</dbReference>
<dbReference type="Pfam" id="PF07804">
    <property type="entry name" value="HipA_C"/>
    <property type="match status" value="1"/>
</dbReference>
<dbReference type="InterPro" id="IPR012893">
    <property type="entry name" value="HipA-like_C"/>
</dbReference>
<comment type="similarity">
    <text evidence="1">Belongs to the HipA Ser/Thr kinase family.</text>
</comment>
<evidence type="ECO:0000313" key="6">
    <source>
        <dbReference type="EMBL" id="MBD8527402.1"/>
    </source>
</evidence>
<feature type="domain" description="HipA N-terminal subdomain 1" evidence="5">
    <location>
        <begin position="8"/>
        <end position="120"/>
    </location>
</feature>
<accession>A0AAW3ZQM8</accession>
<keyword evidence="7" id="KW-1185">Reference proteome</keyword>
<dbReference type="AlphaFoldDB" id="A0AAW3ZQM8"/>
<evidence type="ECO:0000256" key="3">
    <source>
        <dbReference type="ARBA" id="ARBA00022777"/>
    </source>
</evidence>
<gene>
    <name evidence="6" type="ORF">IFO71_16790</name>
</gene>
<keyword evidence="2" id="KW-0808">Transferase</keyword>
<dbReference type="GO" id="GO:0004674">
    <property type="term" value="F:protein serine/threonine kinase activity"/>
    <property type="evidence" value="ECO:0007669"/>
    <property type="project" value="TreeGrafter"/>
</dbReference>
<evidence type="ECO:0000259" key="4">
    <source>
        <dbReference type="Pfam" id="PF07804"/>
    </source>
</evidence>
<dbReference type="EMBL" id="JACYTR010000051">
    <property type="protein sequence ID" value="MBD8527402.1"/>
    <property type="molecule type" value="Genomic_DNA"/>
</dbReference>
<dbReference type="PANTHER" id="PTHR37419">
    <property type="entry name" value="SERINE/THREONINE-PROTEIN KINASE TOXIN HIPA"/>
    <property type="match status" value="1"/>
</dbReference>
<dbReference type="Proteomes" id="UP000613768">
    <property type="component" value="Unassembled WGS sequence"/>
</dbReference>
<evidence type="ECO:0000256" key="1">
    <source>
        <dbReference type="ARBA" id="ARBA00010164"/>
    </source>
</evidence>
<protein>
    <submittedName>
        <fullName evidence="6">Type II toxin-antitoxin system HipA family toxin</fullName>
    </submittedName>
</protein>
<reference evidence="6 7" key="1">
    <citation type="submission" date="2020-09" db="EMBL/GenBank/DDBJ databases">
        <title>Pseudoxanthomonas sp. CAU 1598 isolated from sand of Yaerae Beach.</title>
        <authorList>
            <person name="Kim W."/>
        </authorList>
    </citation>
    <scope>NUCLEOTIDE SEQUENCE [LARGE SCALE GENOMIC DNA]</scope>
    <source>
        <strain evidence="6 7">CAU 1598</strain>
    </source>
</reference>
<evidence type="ECO:0000256" key="2">
    <source>
        <dbReference type="ARBA" id="ARBA00022679"/>
    </source>
</evidence>
<evidence type="ECO:0000313" key="7">
    <source>
        <dbReference type="Proteomes" id="UP000613768"/>
    </source>
</evidence>
<keyword evidence="3" id="KW-0418">Kinase</keyword>
<dbReference type="Pfam" id="PF13657">
    <property type="entry name" value="Couple_hipA"/>
    <property type="match status" value="1"/>
</dbReference>
<organism evidence="6 7">
    <name type="scientific">Pseudomarimonas arenosa</name>
    <dbReference type="NCBI Taxonomy" id="2774145"/>
    <lineage>
        <taxon>Bacteria</taxon>
        <taxon>Pseudomonadati</taxon>
        <taxon>Pseudomonadota</taxon>
        <taxon>Gammaproteobacteria</taxon>
        <taxon>Lysobacterales</taxon>
        <taxon>Lysobacteraceae</taxon>
        <taxon>Pseudomarimonas</taxon>
    </lineage>
</organism>